<evidence type="ECO:0000313" key="5">
    <source>
        <dbReference type="Proteomes" id="UP001224433"/>
    </source>
</evidence>
<evidence type="ECO:0000256" key="2">
    <source>
        <dbReference type="ARBA" id="ARBA00022553"/>
    </source>
</evidence>
<keyword evidence="5" id="KW-1185">Reference proteome</keyword>
<dbReference type="PROSITE" id="PS50075">
    <property type="entry name" value="CARRIER"/>
    <property type="match status" value="1"/>
</dbReference>
<dbReference type="Gene3D" id="1.10.1200.10">
    <property type="entry name" value="ACP-like"/>
    <property type="match status" value="1"/>
</dbReference>
<dbReference type="InterPro" id="IPR036736">
    <property type="entry name" value="ACP-like_sf"/>
</dbReference>
<evidence type="ECO:0000259" key="3">
    <source>
        <dbReference type="PROSITE" id="PS50075"/>
    </source>
</evidence>
<dbReference type="InterPro" id="IPR009081">
    <property type="entry name" value="PP-bd_ACP"/>
</dbReference>
<dbReference type="RefSeq" id="WP_306103161.1">
    <property type="nucleotide sequence ID" value="NZ_CP120983.1"/>
</dbReference>
<dbReference type="SUPFAM" id="SSF47336">
    <property type="entry name" value="ACP-like"/>
    <property type="match status" value="1"/>
</dbReference>
<feature type="domain" description="Carrier" evidence="3">
    <location>
        <begin position="10"/>
        <end position="89"/>
    </location>
</feature>
<reference evidence="4 5" key="1">
    <citation type="submission" date="2023-03" db="EMBL/GenBank/DDBJ databases">
        <title>Isolation and description of six Streptomyces strains from soil environments, able to metabolize different microbial glucans.</title>
        <authorList>
            <person name="Widen T."/>
            <person name="Larsbrink J."/>
        </authorList>
    </citation>
    <scope>NUCLEOTIDE SEQUENCE [LARGE SCALE GENOMIC DNA]</scope>
    <source>
        <strain evidence="4 5">Alt3</strain>
    </source>
</reference>
<accession>A0ABY9J917</accession>
<dbReference type="InterPro" id="IPR020806">
    <property type="entry name" value="PKS_PP-bd"/>
</dbReference>
<protein>
    <submittedName>
        <fullName evidence="4">Acyl carrier protein</fullName>
    </submittedName>
</protein>
<dbReference type="Pfam" id="PF00550">
    <property type="entry name" value="PP-binding"/>
    <property type="match status" value="1"/>
</dbReference>
<evidence type="ECO:0000256" key="1">
    <source>
        <dbReference type="ARBA" id="ARBA00022450"/>
    </source>
</evidence>
<dbReference type="SMART" id="SM00823">
    <property type="entry name" value="PKS_PP"/>
    <property type="match status" value="1"/>
</dbReference>
<dbReference type="EMBL" id="CP120983">
    <property type="protein sequence ID" value="WLQ63439.1"/>
    <property type="molecule type" value="Genomic_DNA"/>
</dbReference>
<sequence>MSIGTEQNTAVGFTRDGSGIEMLLGYPLDQDNPLGFDPEHKLSDLGMDSIHALSLCGEVEERYGLEAESTLAWDHPTIEALTRYLAAELAAG</sequence>
<keyword evidence="2" id="KW-0597">Phosphoprotein</keyword>
<name>A0ABY9J917_9ACTN</name>
<organism evidence="4 5">
    <name type="scientific">Streptomyces glycanivorans</name>
    <dbReference type="NCBI Taxonomy" id="3033808"/>
    <lineage>
        <taxon>Bacteria</taxon>
        <taxon>Bacillati</taxon>
        <taxon>Actinomycetota</taxon>
        <taxon>Actinomycetes</taxon>
        <taxon>Kitasatosporales</taxon>
        <taxon>Streptomycetaceae</taxon>
        <taxon>Streptomyces</taxon>
    </lineage>
</organism>
<proteinExistence type="predicted"/>
<keyword evidence="1" id="KW-0596">Phosphopantetheine</keyword>
<evidence type="ECO:0000313" key="4">
    <source>
        <dbReference type="EMBL" id="WLQ63439.1"/>
    </source>
</evidence>
<dbReference type="Proteomes" id="UP001224433">
    <property type="component" value="Chromosome"/>
</dbReference>
<gene>
    <name evidence="4" type="ORF">P8A20_07435</name>
</gene>